<dbReference type="EMBL" id="QPFP01000143">
    <property type="protein sequence ID" value="TEB20383.1"/>
    <property type="molecule type" value="Genomic_DNA"/>
</dbReference>
<feature type="region of interest" description="Disordered" evidence="1">
    <location>
        <begin position="549"/>
        <end position="584"/>
    </location>
</feature>
<name>A0A4Y7SF55_COPMI</name>
<reference evidence="2 3" key="1">
    <citation type="journal article" date="2019" name="Nat. Ecol. Evol.">
        <title>Megaphylogeny resolves global patterns of mushroom evolution.</title>
        <authorList>
            <person name="Varga T."/>
            <person name="Krizsan K."/>
            <person name="Foldi C."/>
            <person name="Dima B."/>
            <person name="Sanchez-Garcia M."/>
            <person name="Sanchez-Ramirez S."/>
            <person name="Szollosi G.J."/>
            <person name="Szarkandi J.G."/>
            <person name="Papp V."/>
            <person name="Albert L."/>
            <person name="Andreopoulos W."/>
            <person name="Angelini C."/>
            <person name="Antonin V."/>
            <person name="Barry K.W."/>
            <person name="Bougher N.L."/>
            <person name="Buchanan P."/>
            <person name="Buyck B."/>
            <person name="Bense V."/>
            <person name="Catcheside P."/>
            <person name="Chovatia M."/>
            <person name="Cooper J."/>
            <person name="Damon W."/>
            <person name="Desjardin D."/>
            <person name="Finy P."/>
            <person name="Geml J."/>
            <person name="Haridas S."/>
            <person name="Hughes K."/>
            <person name="Justo A."/>
            <person name="Karasinski D."/>
            <person name="Kautmanova I."/>
            <person name="Kiss B."/>
            <person name="Kocsube S."/>
            <person name="Kotiranta H."/>
            <person name="LaButti K.M."/>
            <person name="Lechner B.E."/>
            <person name="Liimatainen K."/>
            <person name="Lipzen A."/>
            <person name="Lukacs Z."/>
            <person name="Mihaltcheva S."/>
            <person name="Morgado L.N."/>
            <person name="Niskanen T."/>
            <person name="Noordeloos M.E."/>
            <person name="Ohm R.A."/>
            <person name="Ortiz-Santana B."/>
            <person name="Ovrebo C."/>
            <person name="Racz N."/>
            <person name="Riley R."/>
            <person name="Savchenko A."/>
            <person name="Shiryaev A."/>
            <person name="Soop K."/>
            <person name="Spirin V."/>
            <person name="Szebenyi C."/>
            <person name="Tomsovsky M."/>
            <person name="Tulloss R.E."/>
            <person name="Uehling J."/>
            <person name="Grigoriev I.V."/>
            <person name="Vagvolgyi C."/>
            <person name="Papp T."/>
            <person name="Martin F.M."/>
            <person name="Miettinen O."/>
            <person name="Hibbett D.S."/>
            <person name="Nagy L.G."/>
        </authorList>
    </citation>
    <scope>NUCLEOTIDE SEQUENCE [LARGE SCALE GENOMIC DNA]</scope>
    <source>
        <strain evidence="2 3">FP101781</strain>
    </source>
</reference>
<sequence length="694" mass="76367">MAPSYIHHLSFPYDVVHYIADILLDGPEPHFIHLKHLLNYALVDRTFAIVFQPRIFHTTVVGDSARLALMLCPPRLPKLLSILSSNPGLANHIKHLTLVMHNPGNNALLPRLLDRLTAVRSLIIKSRGPSEIDGIRPFWASFTEGYRSSVMRLCGLSTLNNLEIAEIDSVPASLFLGNAHLTNITFSKCDPIFDSGFLSPHSRHASAPSPLSLSVPSMTFRGRKPGAMVHHCIAFFSRISRLEITTGWKRAKRDLFDSLINSLADVSQIDQLDVVVDPKGVDDGPLAPTANWLLPICSLTSLRALCFTHVAEKGPFQQLAHIVKSVQILLSAPNTPRLELLVMSFTRLDDSSLRDVCQDQPYVREMWQPLQAVLTEKISDGGLPRFSELRICLEIDRTEWHPDLAFARKTVTETKILSQLPVGVRRRVVLKSKLGFVKNLWAQPNPVFRPIEVSINTLLVRSPSYSTPATDADPDHEPGHGSPKVILDSGARAEAAFKMGNASYHDPDAHGDFVARDKSRSKIGRKARKVIPDSGARAEAAFKKMGNAFYRDSETHNESSSDYSDEGTVEEQVQSAALSPRTVSRKPAKERIVIDLTVDSESEPDARKVARVMEKSVSQTANANDDALPSTITLLPGNSQSNSSRKRIPCQGNKPLAPGRDYAATVSLLIKIIVRVTVVVVGVGLASALVELFA</sequence>
<evidence type="ECO:0000313" key="3">
    <source>
        <dbReference type="Proteomes" id="UP000298030"/>
    </source>
</evidence>
<accession>A0A4Y7SF55</accession>
<gene>
    <name evidence="2" type="ORF">FA13DRAFT_1717852</name>
</gene>
<dbReference type="AlphaFoldDB" id="A0A4Y7SF55"/>
<proteinExistence type="predicted"/>
<evidence type="ECO:0000313" key="2">
    <source>
        <dbReference type="EMBL" id="TEB20383.1"/>
    </source>
</evidence>
<comment type="caution">
    <text evidence="2">The sequence shown here is derived from an EMBL/GenBank/DDBJ whole genome shotgun (WGS) entry which is preliminary data.</text>
</comment>
<evidence type="ECO:0000256" key="1">
    <source>
        <dbReference type="SAM" id="MobiDB-lite"/>
    </source>
</evidence>
<keyword evidence="3" id="KW-1185">Reference proteome</keyword>
<protein>
    <submittedName>
        <fullName evidence="2">Uncharacterized protein</fullName>
    </submittedName>
</protein>
<feature type="region of interest" description="Disordered" evidence="1">
    <location>
        <begin position="465"/>
        <end position="486"/>
    </location>
</feature>
<dbReference type="Proteomes" id="UP000298030">
    <property type="component" value="Unassembled WGS sequence"/>
</dbReference>
<organism evidence="2 3">
    <name type="scientific">Coprinellus micaceus</name>
    <name type="common">Glistening ink-cap mushroom</name>
    <name type="synonym">Coprinus micaceus</name>
    <dbReference type="NCBI Taxonomy" id="71717"/>
    <lineage>
        <taxon>Eukaryota</taxon>
        <taxon>Fungi</taxon>
        <taxon>Dikarya</taxon>
        <taxon>Basidiomycota</taxon>
        <taxon>Agaricomycotina</taxon>
        <taxon>Agaricomycetes</taxon>
        <taxon>Agaricomycetidae</taxon>
        <taxon>Agaricales</taxon>
        <taxon>Agaricineae</taxon>
        <taxon>Psathyrellaceae</taxon>
        <taxon>Coprinellus</taxon>
    </lineage>
</organism>
<dbReference type="OrthoDB" id="3114427at2759"/>